<feature type="coiled-coil region" evidence="1">
    <location>
        <begin position="510"/>
        <end position="561"/>
    </location>
</feature>
<name>A0A839HEI3_9GAMM</name>
<dbReference type="Proteomes" id="UP000548632">
    <property type="component" value="Unassembled WGS sequence"/>
</dbReference>
<comment type="caution">
    <text evidence="4">The sequence shown here is derived from an EMBL/GenBank/DDBJ whole genome shotgun (WGS) entry which is preliminary data.</text>
</comment>
<feature type="domain" description="Dynamin N-terminal" evidence="3">
    <location>
        <begin position="62"/>
        <end position="231"/>
    </location>
</feature>
<organism evidence="4 5">
    <name type="scientific">Thiospirillum jenense</name>
    <dbReference type="NCBI Taxonomy" id="1653858"/>
    <lineage>
        <taxon>Bacteria</taxon>
        <taxon>Pseudomonadati</taxon>
        <taxon>Pseudomonadota</taxon>
        <taxon>Gammaproteobacteria</taxon>
        <taxon>Chromatiales</taxon>
        <taxon>Chromatiaceae</taxon>
        <taxon>Thiospirillum</taxon>
    </lineage>
</organism>
<keyword evidence="1" id="KW-0175">Coiled coil</keyword>
<dbReference type="AlphaFoldDB" id="A0A839HEI3"/>
<evidence type="ECO:0000256" key="1">
    <source>
        <dbReference type="SAM" id="Coils"/>
    </source>
</evidence>
<feature type="region of interest" description="Disordered" evidence="2">
    <location>
        <begin position="375"/>
        <end position="394"/>
    </location>
</feature>
<evidence type="ECO:0000256" key="2">
    <source>
        <dbReference type="SAM" id="MobiDB-lite"/>
    </source>
</evidence>
<dbReference type="InterPro" id="IPR045063">
    <property type="entry name" value="Dynamin_N"/>
</dbReference>
<gene>
    <name evidence="4" type="ORF">HUK38_12665</name>
</gene>
<dbReference type="SUPFAM" id="SSF52540">
    <property type="entry name" value="P-loop containing nucleoside triphosphate hydrolases"/>
    <property type="match status" value="1"/>
</dbReference>
<protein>
    <submittedName>
        <fullName evidence="4">Dynamin family protein</fullName>
    </submittedName>
</protein>
<feature type="coiled-coil region" evidence="1">
    <location>
        <begin position="612"/>
        <end position="674"/>
    </location>
</feature>
<reference evidence="4 5" key="1">
    <citation type="journal article" date="2020" name="Arch. Microbiol.">
        <title>The genome sequence of the giant phototrophic gammaproteobacterium Thiospirillum jenense gives insight into its physiological properties and phylogenetic relationships.</title>
        <authorList>
            <person name="Imhoff J.F."/>
            <person name="Meyer T.E."/>
            <person name="Kyndt J.A."/>
        </authorList>
    </citation>
    <scope>NUCLEOTIDE SEQUENCE [LARGE SCALE GENOMIC DNA]</scope>
    <source>
        <strain evidence="4 5">DSM 216</strain>
    </source>
</reference>
<dbReference type="InterPro" id="IPR051943">
    <property type="entry name" value="TRAFAC_Dynamin-like_GTPase"/>
</dbReference>
<dbReference type="Gene3D" id="3.40.50.300">
    <property type="entry name" value="P-loop containing nucleotide triphosphate hydrolases"/>
    <property type="match status" value="1"/>
</dbReference>
<proteinExistence type="predicted"/>
<keyword evidence="5" id="KW-1185">Reference proteome</keyword>
<evidence type="ECO:0000313" key="4">
    <source>
        <dbReference type="EMBL" id="MBB1127071.1"/>
    </source>
</evidence>
<evidence type="ECO:0000259" key="3">
    <source>
        <dbReference type="Pfam" id="PF00350"/>
    </source>
</evidence>
<dbReference type="RefSeq" id="WP_182584697.1">
    <property type="nucleotide sequence ID" value="NZ_JABVCQ010000034.1"/>
</dbReference>
<dbReference type="EMBL" id="JABVCQ010000034">
    <property type="protein sequence ID" value="MBB1127071.1"/>
    <property type="molecule type" value="Genomic_DNA"/>
</dbReference>
<dbReference type="Pfam" id="PF00350">
    <property type="entry name" value="Dynamin_N"/>
    <property type="match status" value="1"/>
</dbReference>
<dbReference type="PANTHER" id="PTHR43681:SF1">
    <property type="entry name" value="SARCALUMENIN"/>
    <property type="match status" value="1"/>
</dbReference>
<dbReference type="InterPro" id="IPR027417">
    <property type="entry name" value="P-loop_NTPase"/>
</dbReference>
<evidence type="ECO:0000313" key="5">
    <source>
        <dbReference type="Proteomes" id="UP000548632"/>
    </source>
</evidence>
<accession>A0A839HEI3</accession>
<dbReference type="PANTHER" id="PTHR43681">
    <property type="entry name" value="TRANSMEMBRANE GTPASE FZO"/>
    <property type="match status" value="1"/>
</dbReference>
<sequence>MTSTNEFLSRSLADRQNRIDNARAYLTRTQELFDQFGSAELKTTHRHFGELQQSLASDQVKLVVLGEFSRGKSMLINALLGIDLLPAALETTTATNTFLQKLPAGHTEPFIRVHYQDDRPPQEIAWTDDAALKRWGTELDDSHQAERQQVSHIEVFFDHDLLNKGLVLIDTPGLGTIVKHHEEITHRAIAEAHIALWVQDTGQLGANGSEWEFMRQTLRRNFQKFITVVNKWDRVLEPEDAHDRAMNEEERTAKKLQLVRKNFAEKLGEQAQAEFASLTGATQLFGVSAAWAKDADPERQRRSNMGYLAERIAALLTSGEAQEQILLKPLKQLTDIQRQLAEHIANELVQLNADKSAVQREQELQKLDLDIRELQHDEERETRESRDEHERAAQVMTDKTREELLKPLIKLRDAVDDQVTESYVRRLVNKGERNIGLPPELDQQYKQVAGQLDRLWQQQKTAVQTTLDGLRASYLDAMRRHAREIEGHLTQLNIQLPELSLNLTFDFSVLEEHQQRMAQLNAEKTRLEDEIDTLDGEIARNRIDENKRRHAEANLARVQRQLDGMGSRPEARIYSETYRTSDWGSGFLWCSPSYSTVTRRDDSAGRVYDQERGELREQMADRETALAAIQQEELERTGRRITAETARKKYEKQMAQREKELQKAEQQARQDEEALIHDTLTQLRRNTLHQLEASISGIERYLADSLRDMFQQQAQLLASCVREQMLEPLNAKRTQQQEIQLLLQQSQAQINARRAALLEGERAVADVMAMTSAALTN</sequence>